<name>A0A482IEZ0_9CAUD</name>
<evidence type="ECO:0000313" key="2">
    <source>
        <dbReference type="Proteomes" id="UP000295590"/>
    </source>
</evidence>
<dbReference type="RefSeq" id="YP_009820951.1">
    <property type="nucleotide sequence ID" value="NC_048171.1"/>
</dbReference>
<sequence>MAFPTTNSAQELPAVNQILQSCGQAPVTTLDQTNPDVAIAYQTLLEVSREVQAEGWSFNKELNYEMVPDTNNEILIPNNMLQIDLSDNPNNMGYDVVRRSGKLYDKISHSYTWAKDKENVKCDIIWLFDWVDLPRPIQDFITARSAAIVSSRIVGDPNQYQILQQKEAFTRAMAMEYECNQGDYTYFGHGSETNNYRSYKPFQALYR</sequence>
<accession>A0A482IEZ0</accession>
<dbReference type="GeneID" id="55012398"/>
<organism evidence="1 2">
    <name type="scientific">Synechococcus phage S-B28</name>
    <dbReference type="NCBI Taxonomy" id="2545435"/>
    <lineage>
        <taxon>Viruses</taxon>
        <taxon>Duplodnaviria</taxon>
        <taxon>Heunggongvirae</taxon>
        <taxon>Uroviricota</taxon>
        <taxon>Caudoviricetes</taxon>
        <taxon>Autographivirales</taxon>
        <taxon>Sechaudvirinae</taxon>
        <taxon>Qadamvirus</taxon>
        <taxon>Qadamvirus SB28</taxon>
    </lineage>
</organism>
<protein>
    <recommendedName>
        <fullName evidence="3">Tail tubular protein A</fullName>
    </recommendedName>
</protein>
<dbReference type="Proteomes" id="UP000295590">
    <property type="component" value="Segment"/>
</dbReference>
<evidence type="ECO:0008006" key="3">
    <source>
        <dbReference type="Google" id="ProtNLM"/>
    </source>
</evidence>
<keyword evidence="2" id="KW-1185">Reference proteome</keyword>
<dbReference type="KEGG" id="vg:55012398"/>
<dbReference type="EMBL" id="MK016662">
    <property type="protein sequence ID" value="QBP05814.1"/>
    <property type="molecule type" value="Genomic_DNA"/>
</dbReference>
<dbReference type="InterPro" id="IPR033767">
    <property type="entry name" value="Tail_Gp11"/>
</dbReference>
<evidence type="ECO:0000313" key="1">
    <source>
        <dbReference type="EMBL" id="QBP05814.1"/>
    </source>
</evidence>
<reference evidence="1 2" key="1">
    <citation type="submission" date="2018-10" db="EMBL/GenBank/DDBJ databases">
        <title>Isolation and Genetic Analysis of a Novel Cyanophage S-LB68 from the Huang Bohai.</title>
        <authorList>
            <person name="Liu X."/>
        </authorList>
    </citation>
    <scope>NUCLEOTIDE SEQUENCE [LARGE SCALE GENOMIC DNA]</scope>
</reference>
<proteinExistence type="predicted"/>
<dbReference type="Pfam" id="PF17212">
    <property type="entry name" value="Tube"/>
    <property type="match status" value="1"/>
</dbReference>